<evidence type="ECO:0000256" key="9">
    <source>
        <dbReference type="SAM" id="MobiDB-lite"/>
    </source>
</evidence>
<dbReference type="GO" id="GO:0016579">
    <property type="term" value="P:protein deubiquitination"/>
    <property type="evidence" value="ECO:0007669"/>
    <property type="project" value="InterPro"/>
</dbReference>
<evidence type="ECO:0000256" key="5">
    <source>
        <dbReference type="ARBA" id="ARBA00022801"/>
    </source>
</evidence>
<keyword evidence="6 8" id="KW-0788">Thiol protease</keyword>
<dbReference type="GO" id="GO:0005634">
    <property type="term" value="C:nucleus"/>
    <property type="evidence" value="ECO:0007669"/>
    <property type="project" value="TreeGrafter"/>
</dbReference>
<organism evidence="11 12">
    <name type="scientific">Glycine soja</name>
    <name type="common">Wild soybean</name>
    <dbReference type="NCBI Taxonomy" id="3848"/>
    <lineage>
        <taxon>Eukaryota</taxon>
        <taxon>Viridiplantae</taxon>
        <taxon>Streptophyta</taxon>
        <taxon>Embryophyta</taxon>
        <taxon>Tracheophyta</taxon>
        <taxon>Spermatophyta</taxon>
        <taxon>Magnoliopsida</taxon>
        <taxon>eudicotyledons</taxon>
        <taxon>Gunneridae</taxon>
        <taxon>Pentapetalae</taxon>
        <taxon>rosids</taxon>
        <taxon>fabids</taxon>
        <taxon>Fabales</taxon>
        <taxon>Fabaceae</taxon>
        <taxon>Papilionoideae</taxon>
        <taxon>50 kb inversion clade</taxon>
        <taxon>NPAAA clade</taxon>
        <taxon>indigoferoid/millettioid clade</taxon>
        <taxon>Phaseoleae</taxon>
        <taxon>Glycine</taxon>
        <taxon>Glycine subgen. Soja</taxon>
    </lineage>
</organism>
<keyword evidence="3 8" id="KW-0645">Protease</keyword>
<dbReference type="GO" id="GO:0006508">
    <property type="term" value="P:proteolysis"/>
    <property type="evidence" value="ECO:0007669"/>
    <property type="project" value="UniProtKB-KW"/>
</dbReference>
<keyword evidence="5 8" id="KW-0378">Hydrolase</keyword>
<dbReference type="PROSITE" id="PS50235">
    <property type="entry name" value="USP_3"/>
    <property type="match status" value="1"/>
</dbReference>
<dbReference type="InterPro" id="IPR028889">
    <property type="entry name" value="USP"/>
</dbReference>
<dbReference type="InterPro" id="IPR001394">
    <property type="entry name" value="Peptidase_C19_UCH"/>
</dbReference>
<evidence type="ECO:0000256" key="3">
    <source>
        <dbReference type="ARBA" id="ARBA00022670"/>
    </source>
</evidence>
<dbReference type="Pfam" id="PF00443">
    <property type="entry name" value="UCH"/>
    <property type="match status" value="1"/>
</dbReference>
<evidence type="ECO:0000256" key="8">
    <source>
        <dbReference type="RuleBase" id="RU366025"/>
    </source>
</evidence>
<protein>
    <recommendedName>
        <fullName evidence="8">Ubiquitin carboxyl-terminal hydrolase</fullName>
        <ecNumber evidence="8">3.4.19.12</ecNumber>
    </recommendedName>
</protein>
<reference evidence="11 12" key="1">
    <citation type="submission" date="2018-09" db="EMBL/GenBank/DDBJ databases">
        <title>A high-quality reference genome of wild soybean provides a powerful tool to mine soybean genomes.</title>
        <authorList>
            <person name="Xie M."/>
            <person name="Chung C.Y.L."/>
            <person name="Li M.-W."/>
            <person name="Wong F.-L."/>
            <person name="Chan T.-F."/>
            <person name="Lam H.-M."/>
        </authorList>
    </citation>
    <scope>NUCLEOTIDE SEQUENCE [LARGE SCALE GENOMIC DNA]</scope>
    <source>
        <strain evidence="12">cv. W05</strain>
        <tissue evidence="11">Hypocotyl of etiolated seedlings</tissue>
    </source>
</reference>
<evidence type="ECO:0000256" key="2">
    <source>
        <dbReference type="ARBA" id="ARBA00009085"/>
    </source>
</evidence>
<dbReference type="Gramene" id="XM_028392608.1">
    <property type="protein sequence ID" value="XP_028248409.1"/>
    <property type="gene ID" value="LOC114425662"/>
</dbReference>
<feature type="domain" description="USP" evidence="10">
    <location>
        <begin position="133"/>
        <end position="442"/>
    </location>
</feature>
<evidence type="ECO:0000256" key="7">
    <source>
        <dbReference type="ARBA" id="ARBA00037450"/>
    </source>
</evidence>
<feature type="compositionally biased region" description="Basic and acidic residues" evidence="9">
    <location>
        <begin position="645"/>
        <end position="662"/>
    </location>
</feature>
<evidence type="ECO:0000313" key="11">
    <source>
        <dbReference type="EMBL" id="RZB93021.1"/>
    </source>
</evidence>
<evidence type="ECO:0000256" key="1">
    <source>
        <dbReference type="ARBA" id="ARBA00000707"/>
    </source>
</evidence>
<comment type="caution">
    <text evidence="11">The sequence shown here is derived from an EMBL/GenBank/DDBJ whole genome shotgun (WGS) entry which is preliminary data.</text>
</comment>
<dbReference type="PROSITE" id="PS00972">
    <property type="entry name" value="USP_1"/>
    <property type="match status" value="1"/>
</dbReference>
<dbReference type="Proteomes" id="UP000289340">
    <property type="component" value="Chromosome 9"/>
</dbReference>
<accession>A0A445J3R4</accession>
<comment type="function">
    <text evidence="7 8">Recognizes and hydrolyzes the peptide bond at the C-terminal Gly of ubiquitin. Involved in the processing of poly-ubiquitin precursors as well as that of ubiquitinated proteins.</text>
</comment>
<name>A0A445J3R4_GLYSO</name>
<dbReference type="PANTHER" id="PTHR24006:SF747">
    <property type="entry name" value="UBIQUITIN CARBOXYL-TERMINAL HYDROLASE 20"/>
    <property type="match status" value="1"/>
</dbReference>
<feature type="compositionally biased region" description="Polar residues" evidence="9">
    <location>
        <begin position="612"/>
        <end position="621"/>
    </location>
</feature>
<keyword evidence="12" id="KW-1185">Reference proteome</keyword>
<dbReference type="FunFam" id="3.90.70.10:FF:000116">
    <property type="entry name" value="Ubiquitin carboxyl-terminal hydrolase 20"/>
    <property type="match status" value="1"/>
</dbReference>
<sequence>MCLSLSSPAMAAEEPLDASPSPNLFSETLSAAELVADLAGYYAQSPTGGGSTLPEDSDEDTAADDTGVPSSFRQLNHDDSSSLWSSALGSNSRVSSVAPESWIAAQGNWLLPETKGSDGAEPASEAVPSKMGAGLLNLGNTCFLNAILQCFTHTVPLVQGLRSSTHLIPCSGHKDGFCVICALRIHVERSLVAPGGTLSPLKFVNNLNYFSSDFRRYQQEDAHEFMQCALDKLERCFLDLKKSNLNFEDDNLVEKVFGGRFISKLQCSTCGHTSNTFEPLIDMSLEIDNVDSLPSALESFTKVENIDENFRCDNCKEEVSMEKQLMLDQTPSVAALHLKRFKTNGILVEKIDKHIDFPLELDLQPYTIKVMEDLVAENDVPLKYDLYAIVVHTGLSSTSGHYFCFVRSAPDTWHKLDDSMVTKVSVDSVLSQEAYILFYARQGTPWFSSIMEEKTQCLDPNIMTTSPKSVLDVGDNMSKSNPILLPNIERGVADVSKEYSEPRFDYYCQEDHNFLEINDTEDATHGFGQLLSGSNQVIFDSNGSKDVDVQKLFSNRGHNDNTLGCGQFPSGSNQESVDLNSSKDVDAQKLFRNRTTLDDSAMLDMGNSYIENSSLDNNNRQEGGDFRENAGFHSLTPPNSPPDDASDKFHNSRGNLKRENLRSCKRSSNKLTGVSEERREAVKYLCKNRSRRGLLLKFVTSNKVLDKKRKKMDSSQCKKSTKKSNHTSVSPPVAAGSSQ</sequence>
<dbReference type="InterPro" id="IPR018200">
    <property type="entry name" value="USP_CS"/>
</dbReference>
<dbReference type="PROSITE" id="PS00973">
    <property type="entry name" value="USP_2"/>
    <property type="match status" value="1"/>
</dbReference>
<dbReference type="AlphaFoldDB" id="A0A445J3R4"/>
<dbReference type="SMR" id="A0A445J3R4"/>
<comment type="catalytic activity">
    <reaction evidence="1 8">
        <text>Thiol-dependent hydrolysis of ester, thioester, amide, peptide and isopeptide bonds formed by the C-terminal Gly of ubiquitin (a 76-residue protein attached to proteins as an intracellular targeting signal).</text>
        <dbReference type="EC" id="3.4.19.12"/>
    </reaction>
</comment>
<dbReference type="GO" id="GO:0004843">
    <property type="term" value="F:cysteine-type deubiquitinase activity"/>
    <property type="evidence" value="ECO:0007669"/>
    <property type="project" value="UniProtKB-UniRule"/>
</dbReference>
<feature type="region of interest" description="Disordered" evidence="9">
    <location>
        <begin position="612"/>
        <end position="678"/>
    </location>
</feature>
<proteinExistence type="inferred from homology"/>
<evidence type="ECO:0000259" key="10">
    <source>
        <dbReference type="PROSITE" id="PS50235"/>
    </source>
</evidence>
<gene>
    <name evidence="11" type="ORF">D0Y65_024766</name>
</gene>
<feature type="compositionally biased region" description="Polar residues" evidence="9">
    <location>
        <begin position="726"/>
        <end position="739"/>
    </location>
</feature>
<evidence type="ECO:0000256" key="4">
    <source>
        <dbReference type="ARBA" id="ARBA00022786"/>
    </source>
</evidence>
<dbReference type="InterPro" id="IPR050164">
    <property type="entry name" value="Peptidase_C19"/>
</dbReference>
<keyword evidence="4 8" id="KW-0833">Ubl conjugation pathway</keyword>
<evidence type="ECO:0000256" key="6">
    <source>
        <dbReference type="ARBA" id="ARBA00022807"/>
    </source>
</evidence>
<feature type="region of interest" description="Disordered" evidence="9">
    <location>
        <begin position="706"/>
        <end position="739"/>
    </location>
</feature>
<dbReference type="EMBL" id="QZWG01000009">
    <property type="protein sequence ID" value="RZB93021.1"/>
    <property type="molecule type" value="Genomic_DNA"/>
</dbReference>
<dbReference type="InterPro" id="IPR038765">
    <property type="entry name" value="Papain-like_cys_pep_sf"/>
</dbReference>
<feature type="region of interest" description="Disordered" evidence="9">
    <location>
        <begin position="45"/>
        <end position="82"/>
    </location>
</feature>
<dbReference type="EC" id="3.4.19.12" evidence="8"/>
<dbReference type="PANTHER" id="PTHR24006">
    <property type="entry name" value="UBIQUITIN CARBOXYL-TERMINAL HYDROLASE"/>
    <property type="match status" value="1"/>
</dbReference>
<feature type="region of interest" description="Disordered" evidence="9">
    <location>
        <begin position="1"/>
        <end position="24"/>
    </location>
</feature>
<dbReference type="GO" id="GO:0005829">
    <property type="term" value="C:cytosol"/>
    <property type="evidence" value="ECO:0007669"/>
    <property type="project" value="TreeGrafter"/>
</dbReference>
<comment type="similarity">
    <text evidence="2 8">Belongs to the peptidase C19 family.</text>
</comment>
<dbReference type="SUPFAM" id="SSF54001">
    <property type="entry name" value="Cysteine proteinases"/>
    <property type="match status" value="1"/>
</dbReference>
<evidence type="ECO:0000313" key="12">
    <source>
        <dbReference type="Proteomes" id="UP000289340"/>
    </source>
</evidence>
<dbReference type="Gene3D" id="3.90.70.10">
    <property type="entry name" value="Cysteine proteinases"/>
    <property type="match status" value="1"/>
</dbReference>